<keyword evidence="4" id="KW-1185">Reference proteome</keyword>
<dbReference type="InterPro" id="IPR011006">
    <property type="entry name" value="CheY-like_superfamily"/>
</dbReference>
<name>A0ABT4RX03_9FLAO</name>
<dbReference type="PANTHER" id="PTHR44520">
    <property type="entry name" value="RESPONSE REGULATOR RCP1-RELATED"/>
    <property type="match status" value="1"/>
</dbReference>
<protein>
    <submittedName>
        <fullName evidence="3">Response regulator</fullName>
    </submittedName>
</protein>
<gene>
    <name evidence="3" type="ORF">OOZ35_02465</name>
</gene>
<comment type="caution">
    <text evidence="3">The sequence shown here is derived from an EMBL/GenBank/DDBJ whole genome shotgun (WGS) entry which is preliminary data.</text>
</comment>
<evidence type="ECO:0000313" key="4">
    <source>
        <dbReference type="Proteomes" id="UP001149142"/>
    </source>
</evidence>
<dbReference type="SUPFAM" id="SSF52172">
    <property type="entry name" value="CheY-like"/>
    <property type="match status" value="1"/>
</dbReference>
<feature type="modified residue" description="4-aspartylphosphate" evidence="1">
    <location>
        <position position="66"/>
    </location>
</feature>
<evidence type="ECO:0000259" key="2">
    <source>
        <dbReference type="PROSITE" id="PS50110"/>
    </source>
</evidence>
<dbReference type="InterPro" id="IPR001789">
    <property type="entry name" value="Sig_transdc_resp-reg_receiver"/>
</dbReference>
<dbReference type="InterPro" id="IPR052893">
    <property type="entry name" value="TCS_response_regulator"/>
</dbReference>
<accession>A0ABT4RX03</accession>
<keyword evidence="1" id="KW-0597">Phosphoprotein</keyword>
<dbReference type="Proteomes" id="UP001149142">
    <property type="component" value="Unassembled WGS sequence"/>
</dbReference>
<dbReference type="SMART" id="SM00448">
    <property type="entry name" value="REC"/>
    <property type="match status" value="1"/>
</dbReference>
<dbReference type="EMBL" id="JAPFGC010000002">
    <property type="protein sequence ID" value="MDA0176349.1"/>
    <property type="molecule type" value="Genomic_DNA"/>
</dbReference>
<dbReference type="Gene3D" id="3.40.50.2300">
    <property type="match status" value="1"/>
</dbReference>
<dbReference type="RefSeq" id="WP_106688446.1">
    <property type="nucleotide sequence ID" value="NZ_CAXQEU010000066.1"/>
</dbReference>
<organism evidence="3 4">
    <name type="scientific">Mesoflavibacter profundi</name>
    <dbReference type="NCBI Taxonomy" id="2708110"/>
    <lineage>
        <taxon>Bacteria</taxon>
        <taxon>Pseudomonadati</taxon>
        <taxon>Bacteroidota</taxon>
        <taxon>Flavobacteriia</taxon>
        <taxon>Flavobacteriales</taxon>
        <taxon>Flavobacteriaceae</taxon>
        <taxon>Mesoflavibacter</taxon>
    </lineage>
</organism>
<dbReference type="PROSITE" id="PS50110">
    <property type="entry name" value="RESPONSE_REGULATORY"/>
    <property type="match status" value="1"/>
</dbReference>
<proteinExistence type="predicted"/>
<sequence length="145" mass="16654">MVNSKSHLCTLLIDDDKVINYYNQKVINKHSNFGEVISVNSGKNGLTYLLDAIKGETIKPNLIFLDINMPAMNGWEFIEEFKKLDPVFTEDIKIVLLTTSNNPEDFERSKQIELVSEYINKPLSKEILEDLTTKINIKPKVTKHK</sequence>
<reference evidence="3" key="1">
    <citation type="submission" date="2022-11" db="EMBL/GenBank/DDBJ databases">
        <title>Refractory cell wall polysaccharides provide important carbon source for microbial heterotrophs in the hadal ocean.</title>
        <authorList>
            <person name="Zhu X."/>
        </authorList>
    </citation>
    <scope>NUCLEOTIDE SEQUENCE</scope>
    <source>
        <strain evidence="3">MTRN7</strain>
    </source>
</reference>
<evidence type="ECO:0000313" key="3">
    <source>
        <dbReference type="EMBL" id="MDA0176349.1"/>
    </source>
</evidence>
<feature type="domain" description="Response regulatory" evidence="2">
    <location>
        <begin position="9"/>
        <end position="136"/>
    </location>
</feature>
<dbReference type="CDD" id="cd00156">
    <property type="entry name" value="REC"/>
    <property type="match status" value="1"/>
</dbReference>
<evidence type="ECO:0000256" key="1">
    <source>
        <dbReference type="PROSITE-ProRule" id="PRU00169"/>
    </source>
</evidence>
<dbReference type="Pfam" id="PF00072">
    <property type="entry name" value="Response_reg"/>
    <property type="match status" value="1"/>
</dbReference>
<dbReference type="PANTHER" id="PTHR44520:SF2">
    <property type="entry name" value="RESPONSE REGULATOR RCP1"/>
    <property type="match status" value="1"/>
</dbReference>